<dbReference type="EMBL" id="JAPMOS010000133">
    <property type="protein sequence ID" value="KAJ4454807.1"/>
    <property type="molecule type" value="Genomic_DNA"/>
</dbReference>
<dbReference type="InterPro" id="IPR008496">
    <property type="entry name" value="TMEM222/RTE1"/>
</dbReference>
<comment type="caution">
    <text evidence="2">The sequence shown here is derived from an EMBL/GenBank/DDBJ whole genome shotgun (WGS) entry which is preliminary data.</text>
</comment>
<evidence type="ECO:0000313" key="2">
    <source>
        <dbReference type="EMBL" id="KAJ4454807.1"/>
    </source>
</evidence>
<proteinExistence type="predicted"/>
<dbReference type="Proteomes" id="UP001141327">
    <property type="component" value="Unassembled WGS sequence"/>
</dbReference>
<keyword evidence="1" id="KW-1133">Transmembrane helix</keyword>
<dbReference type="Pfam" id="PF05608">
    <property type="entry name" value="RTE1"/>
    <property type="match status" value="1"/>
</dbReference>
<protein>
    <submittedName>
        <fullName evidence="2">Transmembrane protein</fullName>
    </submittedName>
</protein>
<accession>A0ABQ8U8W9</accession>
<dbReference type="PANTHER" id="PTHR20921:SF0">
    <property type="entry name" value="TRANSMEMBRANE PROTEIN 222"/>
    <property type="match status" value="1"/>
</dbReference>
<feature type="transmembrane region" description="Helical" evidence="1">
    <location>
        <begin position="139"/>
        <end position="159"/>
    </location>
</feature>
<keyword evidence="1" id="KW-0472">Membrane</keyword>
<keyword evidence="3" id="KW-1185">Reference proteome</keyword>
<name>A0ABQ8U8W9_9EUKA</name>
<evidence type="ECO:0000256" key="1">
    <source>
        <dbReference type="SAM" id="Phobius"/>
    </source>
</evidence>
<keyword evidence="1 2" id="KW-0812">Transmembrane</keyword>
<feature type="transmembrane region" description="Helical" evidence="1">
    <location>
        <begin position="12"/>
        <end position="37"/>
    </location>
</feature>
<gene>
    <name evidence="2" type="ORF">PAPYR_10417</name>
</gene>
<sequence length="162" mass="18831">MLPEDFDQKRQRFPLCLTWTTIPFLSWLFPCLGHVGIAGSDGMIRDFQGPFTIGVDNFAFGRVLKYVPLRIQRPDDVERMDQAIFRGSSDYQNENWVIWTNNCHSHVARCLNYMGYQNSKWHMSASIPPRFMSEHPFRAYLPFTMLALIVAAVVILLCVPWK</sequence>
<reference evidence="2" key="1">
    <citation type="journal article" date="2022" name="bioRxiv">
        <title>Genomics of Preaxostyla Flagellates Illuminates Evolutionary Transitions and the Path Towards Mitochondrial Loss.</title>
        <authorList>
            <person name="Novak L.V.F."/>
            <person name="Treitli S.C."/>
            <person name="Pyrih J."/>
            <person name="Halakuc P."/>
            <person name="Pipaliya S.V."/>
            <person name="Vacek V."/>
            <person name="Brzon O."/>
            <person name="Soukal P."/>
            <person name="Eme L."/>
            <person name="Dacks J.B."/>
            <person name="Karnkowska A."/>
            <person name="Elias M."/>
            <person name="Hampl V."/>
        </authorList>
    </citation>
    <scope>NUCLEOTIDE SEQUENCE</scope>
    <source>
        <strain evidence="2">RCP-MX</strain>
    </source>
</reference>
<evidence type="ECO:0000313" key="3">
    <source>
        <dbReference type="Proteomes" id="UP001141327"/>
    </source>
</evidence>
<dbReference type="PANTHER" id="PTHR20921">
    <property type="entry name" value="TRANSMEMBRANE PROTEIN 222"/>
    <property type="match status" value="1"/>
</dbReference>
<organism evidence="2 3">
    <name type="scientific">Paratrimastix pyriformis</name>
    <dbReference type="NCBI Taxonomy" id="342808"/>
    <lineage>
        <taxon>Eukaryota</taxon>
        <taxon>Metamonada</taxon>
        <taxon>Preaxostyla</taxon>
        <taxon>Paratrimastigidae</taxon>
        <taxon>Paratrimastix</taxon>
    </lineage>
</organism>